<sequence length="878" mass="101262">MNYEEHTPSTLAYNKNLLDYINRRTTESSMGLLDQMWPTEKSTTYHLGGTRFWELDFEVTEPLDTLTTIAESKTINAAIIKTTCFHVVFENKRNGTIETKRYIHHKRNIHDNQMKKSNNRQDTSLKNITGKNMLLFTALSTKQPSIRAKKLKNNSQNLCESKRYKQNFNRKQKVKFNAKFPHNKDPIIVKNRKLCGVNKNKSKHQISKHKDIINISDRDKQRQLGKSQKPKNTDSYSLKNCTDSCIVNKKNSDKYHEAKIMKTTKHHYSQIKNTDKNDVKMHSNIITDHKNKSALHEEKIHDCLNCICDIVSVINSIRSILDRTSFSLEEIKTLNCSRYKEIQDNVVISMDSDIEEAKTFPQPHYNTDSLRGQKYIKLEELEDDFKNDLELDNDHDVISLPGLNLNLPCNQDGDGITWLSSISRPSYSWKRTDGIALFGTILHASDSIDTIIILLFVKLCFTGFVAENGDLELQNVNAKDTGNYTCIMTYIGPDNEEPVETTYKVHLQVVTLPRYILHGEKRYHARSCDERELDIIVTYLPLKLNSFLCEMDICNTYIITPSCSRSQITVNVLIVPSHIVKLMTIDPKHCNVFCLKAIQDKLSLILSRNLRVFFRKTIIFRLPHYEQRLVPNSERLSFARWKRGRTGANVFGEGSSNVGLFSGCPAGYGLRGTHCVPCNVGTYSEDGISHCKICPPGTYQPNHGARVCRTCTSPLTKGCYNMLWNSFSAITVTLASLSVMISIFLLLLCTICCIKKKLGMKQVASIISKEGMFQQEKHIEEKPLIKDASENDDQQWDSEYRVKKKKRKFCINKRRGRRQNERKRHEKNVHEDEWGSHRIKDVPIACPDSYRSHEDYNIHYPKQSYRKVPWLPECDFDT</sequence>
<dbReference type="Pfam" id="PF07699">
    <property type="entry name" value="Ephrin_rec_like"/>
    <property type="match status" value="1"/>
</dbReference>
<name>A0A3L8DVX4_OOCBI</name>
<proteinExistence type="predicted"/>
<accession>A0A3L8DVX4</accession>
<dbReference type="AlphaFoldDB" id="A0A3L8DVX4"/>
<dbReference type="SMART" id="SM00409">
    <property type="entry name" value="IG"/>
    <property type="match status" value="1"/>
</dbReference>
<comment type="caution">
    <text evidence="3">The sequence shown here is derived from an EMBL/GenBank/DDBJ whole genome shotgun (WGS) entry which is preliminary data.</text>
</comment>
<feature type="transmembrane region" description="Helical" evidence="1">
    <location>
        <begin position="727"/>
        <end position="754"/>
    </location>
</feature>
<dbReference type="EMBL" id="QOIP01000003">
    <property type="protein sequence ID" value="RLU24587.1"/>
    <property type="molecule type" value="Genomic_DNA"/>
</dbReference>
<evidence type="ECO:0000313" key="3">
    <source>
        <dbReference type="EMBL" id="RLU24587.1"/>
    </source>
</evidence>
<dbReference type="Gene3D" id="2.10.50.10">
    <property type="entry name" value="Tumor Necrosis Factor Receptor, subunit A, domain 2"/>
    <property type="match status" value="1"/>
</dbReference>
<evidence type="ECO:0000259" key="2">
    <source>
        <dbReference type="PROSITE" id="PS50835"/>
    </source>
</evidence>
<dbReference type="Proteomes" id="UP000279307">
    <property type="component" value="Chromosome 3"/>
</dbReference>
<keyword evidence="1" id="KW-0472">Membrane</keyword>
<gene>
    <name evidence="3" type="ORF">DMN91_002676</name>
</gene>
<dbReference type="PROSITE" id="PS50835">
    <property type="entry name" value="IG_LIKE"/>
    <property type="match status" value="1"/>
</dbReference>
<dbReference type="Gene3D" id="2.60.40.10">
    <property type="entry name" value="Immunoglobulins"/>
    <property type="match status" value="1"/>
</dbReference>
<keyword evidence="1" id="KW-0812">Transmembrane</keyword>
<dbReference type="InterPro" id="IPR007110">
    <property type="entry name" value="Ig-like_dom"/>
</dbReference>
<dbReference type="InterPro" id="IPR011641">
    <property type="entry name" value="Tyr-kin_ephrin_A/B_rcpt-like"/>
</dbReference>
<organism evidence="3 4">
    <name type="scientific">Ooceraea biroi</name>
    <name type="common">Clonal raider ant</name>
    <name type="synonym">Cerapachys biroi</name>
    <dbReference type="NCBI Taxonomy" id="2015173"/>
    <lineage>
        <taxon>Eukaryota</taxon>
        <taxon>Metazoa</taxon>
        <taxon>Ecdysozoa</taxon>
        <taxon>Arthropoda</taxon>
        <taxon>Hexapoda</taxon>
        <taxon>Insecta</taxon>
        <taxon>Pterygota</taxon>
        <taxon>Neoptera</taxon>
        <taxon>Endopterygota</taxon>
        <taxon>Hymenoptera</taxon>
        <taxon>Apocrita</taxon>
        <taxon>Aculeata</taxon>
        <taxon>Formicoidea</taxon>
        <taxon>Formicidae</taxon>
        <taxon>Dorylinae</taxon>
        <taxon>Ooceraea</taxon>
    </lineage>
</organism>
<protein>
    <recommendedName>
        <fullName evidence="2">Ig-like domain-containing protein</fullName>
    </recommendedName>
</protein>
<dbReference type="OrthoDB" id="7692025at2759"/>
<keyword evidence="1" id="KW-1133">Transmembrane helix</keyword>
<reference evidence="3 4" key="1">
    <citation type="journal article" date="2018" name="Genome Res.">
        <title>The genomic architecture and molecular evolution of ant odorant receptors.</title>
        <authorList>
            <person name="McKenzie S.K."/>
            <person name="Kronauer D.J.C."/>
        </authorList>
    </citation>
    <scope>NUCLEOTIDE SEQUENCE [LARGE SCALE GENOMIC DNA]</scope>
    <source>
        <strain evidence="3">Clonal line C1</strain>
    </source>
</reference>
<dbReference type="SUPFAM" id="SSF48726">
    <property type="entry name" value="Immunoglobulin"/>
    <property type="match status" value="1"/>
</dbReference>
<evidence type="ECO:0000256" key="1">
    <source>
        <dbReference type="SAM" id="Phobius"/>
    </source>
</evidence>
<evidence type="ECO:0000313" key="4">
    <source>
        <dbReference type="Proteomes" id="UP000279307"/>
    </source>
</evidence>
<dbReference type="InterPro" id="IPR013783">
    <property type="entry name" value="Ig-like_fold"/>
</dbReference>
<dbReference type="InterPro" id="IPR003599">
    <property type="entry name" value="Ig_sub"/>
</dbReference>
<dbReference type="SMART" id="SM01411">
    <property type="entry name" value="Ephrin_rec_like"/>
    <property type="match status" value="1"/>
</dbReference>
<dbReference type="InterPro" id="IPR036179">
    <property type="entry name" value="Ig-like_dom_sf"/>
</dbReference>
<feature type="domain" description="Ig-like" evidence="2">
    <location>
        <begin position="402"/>
        <end position="502"/>
    </location>
</feature>